<accession>A0A3Q8HXA3</accession>
<sequence>MENIELKDNFEDYAVNELVNKLHELKPEDYESQNGEPIDVDDLMDLLLEDEYENGCYYIYTKDSEKVFKEYFKDILYICDTFGYADGLPIKLEASNLLLVAIQHVFTSLLETTVTSYTKFTRAGLDMIADRIAGIIHDNLTQLIY</sequence>
<evidence type="ECO:0000313" key="1">
    <source>
        <dbReference type="EMBL" id="AYH92358.1"/>
    </source>
</evidence>
<name>A0A3Q8HXA3_9CAUD</name>
<proteinExistence type="predicted"/>
<dbReference type="GeneID" id="55005647"/>
<dbReference type="EMBL" id="MH809531">
    <property type="protein sequence ID" value="AYH92358.1"/>
    <property type="molecule type" value="Genomic_DNA"/>
</dbReference>
<dbReference type="RefSeq" id="YP_009814509.1">
    <property type="nucleotide sequence ID" value="NC_048085.1"/>
</dbReference>
<reference evidence="1 2" key="1">
    <citation type="submission" date="2018-08" db="EMBL/GenBank/DDBJ databases">
        <title>Lactobacillus phages that infect wine-derived L. plantarum strains.</title>
        <authorList>
            <person name="Kyrkou I."/>
            <person name="Byth Carstens A."/>
            <person name="Ellegaard-Jensen L."/>
            <person name="Kot W."/>
            <person name="Hestbjerg Hansen L."/>
        </authorList>
    </citation>
    <scope>NUCLEOTIDE SEQUENCE [LARGE SCALE GENOMIC DNA]</scope>
</reference>
<keyword evidence="2" id="KW-1185">Reference proteome</keyword>
<protein>
    <submittedName>
        <fullName evidence="1">Uncharacterized protein</fullName>
    </submittedName>
</protein>
<evidence type="ECO:0000313" key="2">
    <source>
        <dbReference type="Proteomes" id="UP000276738"/>
    </source>
</evidence>
<dbReference type="Proteomes" id="UP000276738">
    <property type="component" value="Segment"/>
</dbReference>
<organism evidence="1 2">
    <name type="scientific">Lactobacillus phage Bromius</name>
    <dbReference type="NCBI Taxonomy" id="2315485"/>
    <lineage>
        <taxon>Viruses</taxon>
        <taxon>Duplodnaviria</taxon>
        <taxon>Heunggongvirae</taxon>
        <taxon>Uroviricota</taxon>
        <taxon>Caudoviricetes</taxon>
        <taxon>Herelleviridae</taxon>
        <taxon>Harbinvirus</taxon>
        <taxon>Harbinvirus bromius</taxon>
    </lineage>
</organism>
<dbReference type="KEGG" id="vg:55005647"/>